<evidence type="ECO:0000313" key="2">
    <source>
        <dbReference type="EMBL" id="KKN06658.1"/>
    </source>
</evidence>
<feature type="transmembrane region" description="Helical" evidence="1">
    <location>
        <begin position="15"/>
        <end position="33"/>
    </location>
</feature>
<proteinExistence type="predicted"/>
<comment type="caution">
    <text evidence="2">The sequence shown here is derived from an EMBL/GenBank/DDBJ whole genome shotgun (WGS) entry which is preliminary data.</text>
</comment>
<accession>A0A0F9QMU8</accession>
<keyword evidence="1" id="KW-0812">Transmembrane</keyword>
<reference evidence="2" key="1">
    <citation type="journal article" date="2015" name="Nature">
        <title>Complex archaea that bridge the gap between prokaryotes and eukaryotes.</title>
        <authorList>
            <person name="Spang A."/>
            <person name="Saw J.H."/>
            <person name="Jorgensen S.L."/>
            <person name="Zaremba-Niedzwiedzka K."/>
            <person name="Martijn J."/>
            <person name="Lind A.E."/>
            <person name="van Eijk R."/>
            <person name="Schleper C."/>
            <person name="Guy L."/>
            <person name="Ettema T.J."/>
        </authorList>
    </citation>
    <scope>NUCLEOTIDE SEQUENCE</scope>
</reference>
<protein>
    <submittedName>
        <fullName evidence="2">Uncharacterized protein</fullName>
    </submittedName>
</protein>
<evidence type="ECO:0000256" key="1">
    <source>
        <dbReference type="SAM" id="Phobius"/>
    </source>
</evidence>
<feature type="transmembrane region" description="Helical" evidence="1">
    <location>
        <begin position="106"/>
        <end position="124"/>
    </location>
</feature>
<feature type="transmembrane region" description="Helical" evidence="1">
    <location>
        <begin position="45"/>
        <end position="67"/>
    </location>
</feature>
<keyword evidence="1" id="KW-1133">Transmembrane helix</keyword>
<dbReference type="AlphaFoldDB" id="A0A0F9QMU8"/>
<name>A0A0F9QMU8_9ZZZZ</name>
<gene>
    <name evidence="2" type="ORF">LCGC14_1075050</name>
</gene>
<sequence>MNESSLNNIGKSRDVLFIISSIIFNISVSLIYVTTKFNNSIFQLIAGITVILLIVPFSIVLVGYLRVKEEKKIIISLAVILFYLIFELSLDYILRIPFRDILSLHILYIVIFYAAEFSMIGIAFDKNKKMGFVLLVTFGILLGCLVYLYIG</sequence>
<organism evidence="2">
    <name type="scientific">marine sediment metagenome</name>
    <dbReference type="NCBI Taxonomy" id="412755"/>
    <lineage>
        <taxon>unclassified sequences</taxon>
        <taxon>metagenomes</taxon>
        <taxon>ecological metagenomes</taxon>
    </lineage>
</organism>
<feature type="transmembrane region" description="Helical" evidence="1">
    <location>
        <begin position="130"/>
        <end position="150"/>
    </location>
</feature>
<dbReference type="EMBL" id="LAZR01004662">
    <property type="protein sequence ID" value="KKN06658.1"/>
    <property type="molecule type" value="Genomic_DNA"/>
</dbReference>
<feature type="transmembrane region" description="Helical" evidence="1">
    <location>
        <begin position="73"/>
        <end position="94"/>
    </location>
</feature>
<keyword evidence="1" id="KW-0472">Membrane</keyword>